<evidence type="ECO:0000313" key="2">
    <source>
        <dbReference type="EMBL" id="POM71040.1"/>
    </source>
</evidence>
<keyword evidence="3" id="KW-1185">Reference proteome</keyword>
<comment type="caution">
    <text evidence="2">The sequence shown here is derived from an EMBL/GenBank/DDBJ whole genome shotgun (WGS) entry which is preliminary data.</text>
</comment>
<evidence type="ECO:0000256" key="1">
    <source>
        <dbReference type="SAM" id="Coils"/>
    </source>
</evidence>
<proteinExistence type="predicted"/>
<dbReference type="OrthoDB" id="129630at2759"/>
<protein>
    <submittedName>
        <fullName evidence="2">Uncharacterized protein</fullName>
    </submittedName>
</protein>
<sequence length="219" mass="24434">MNASFLSPTDAAAHGISTTMAPGSVPSVPSYLEAPPVHDGDINIYLVGVSATVRHLEGGAFTRDGYGGLEVLVPVESLTTREKSALNDCVGGHVDLRTRILMPRGAPLESTDLEGLLDSVPVRREVASRNEYLERSRRFGRSSRGTSERRRSYWELVTSHWDQRLFQAGIEKEEALQNARGDIRHLMEEHNRDNRGLRKQVKNLSVQLEDAKIHIRLLE</sequence>
<evidence type="ECO:0000313" key="3">
    <source>
        <dbReference type="Proteomes" id="UP000237271"/>
    </source>
</evidence>
<gene>
    <name evidence="2" type="ORF">PHPALM_12449</name>
</gene>
<feature type="coiled-coil region" evidence="1">
    <location>
        <begin position="187"/>
        <end position="214"/>
    </location>
</feature>
<dbReference type="AlphaFoldDB" id="A0A2P4XZR6"/>
<reference evidence="2 3" key="1">
    <citation type="journal article" date="2017" name="Genome Biol. Evol.">
        <title>Phytophthora megakarya and P. palmivora, closely related causal agents of cacao black pod rot, underwent increases in genome sizes and gene numbers by different mechanisms.</title>
        <authorList>
            <person name="Ali S.S."/>
            <person name="Shao J."/>
            <person name="Lary D.J."/>
            <person name="Kronmiller B."/>
            <person name="Shen D."/>
            <person name="Strem M.D."/>
            <person name="Amoako-Attah I."/>
            <person name="Akrofi A.Y."/>
            <person name="Begoude B.A."/>
            <person name="Ten Hoopen G.M."/>
            <person name="Coulibaly K."/>
            <person name="Kebe B.I."/>
            <person name="Melnick R.L."/>
            <person name="Guiltinan M.J."/>
            <person name="Tyler B.M."/>
            <person name="Meinhardt L.W."/>
            <person name="Bailey B.A."/>
        </authorList>
    </citation>
    <scope>NUCLEOTIDE SEQUENCE [LARGE SCALE GENOMIC DNA]</scope>
    <source>
        <strain evidence="3">sbr112.9</strain>
    </source>
</reference>
<accession>A0A2P4XZR6</accession>
<organism evidence="2 3">
    <name type="scientific">Phytophthora palmivora</name>
    <dbReference type="NCBI Taxonomy" id="4796"/>
    <lineage>
        <taxon>Eukaryota</taxon>
        <taxon>Sar</taxon>
        <taxon>Stramenopiles</taxon>
        <taxon>Oomycota</taxon>
        <taxon>Peronosporomycetes</taxon>
        <taxon>Peronosporales</taxon>
        <taxon>Peronosporaceae</taxon>
        <taxon>Phytophthora</taxon>
    </lineage>
</organism>
<dbReference type="EMBL" id="NCKW01006651">
    <property type="protein sequence ID" value="POM71040.1"/>
    <property type="molecule type" value="Genomic_DNA"/>
</dbReference>
<dbReference type="Proteomes" id="UP000237271">
    <property type="component" value="Unassembled WGS sequence"/>
</dbReference>
<keyword evidence="1" id="KW-0175">Coiled coil</keyword>
<name>A0A2P4XZR6_9STRA</name>